<dbReference type="Pfam" id="PF05656">
    <property type="entry name" value="DUF805"/>
    <property type="match status" value="1"/>
</dbReference>
<feature type="transmembrane region" description="Helical" evidence="1">
    <location>
        <begin position="36"/>
        <end position="57"/>
    </location>
</feature>
<evidence type="ECO:0000256" key="1">
    <source>
        <dbReference type="SAM" id="Phobius"/>
    </source>
</evidence>
<evidence type="ECO:0000313" key="3">
    <source>
        <dbReference type="Proteomes" id="UP000253383"/>
    </source>
</evidence>
<dbReference type="AlphaFoldDB" id="A0A368JV85"/>
<dbReference type="PANTHER" id="PTHR34980">
    <property type="entry name" value="INNER MEMBRANE PROTEIN-RELATED-RELATED"/>
    <property type="match status" value="1"/>
</dbReference>
<dbReference type="RefSeq" id="WP_114404513.1">
    <property type="nucleotide sequence ID" value="NZ_QOWE01000002.1"/>
</dbReference>
<dbReference type="PANTHER" id="PTHR34980:SF2">
    <property type="entry name" value="INNER MEMBRANE PROTEIN YHAH-RELATED"/>
    <property type="match status" value="1"/>
</dbReference>
<proteinExistence type="predicted"/>
<accession>A0A368JV85</accession>
<keyword evidence="1" id="KW-0812">Transmembrane</keyword>
<dbReference type="OrthoDB" id="9812349at2"/>
<dbReference type="EMBL" id="QOWE01000002">
    <property type="protein sequence ID" value="RCR71275.1"/>
    <property type="molecule type" value="Genomic_DNA"/>
</dbReference>
<dbReference type="GO" id="GO:0005886">
    <property type="term" value="C:plasma membrane"/>
    <property type="evidence" value="ECO:0007669"/>
    <property type="project" value="TreeGrafter"/>
</dbReference>
<reference evidence="2 3" key="1">
    <citation type="submission" date="2018-07" db="EMBL/GenBank/DDBJ databases">
        <title>Genome analysis of Larkinella rosea.</title>
        <authorList>
            <person name="Zhou Z."/>
            <person name="Wang G."/>
        </authorList>
    </citation>
    <scope>NUCLEOTIDE SEQUENCE [LARGE SCALE GENOMIC DNA]</scope>
    <source>
        <strain evidence="3">zzj9</strain>
    </source>
</reference>
<keyword evidence="1" id="KW-0472">Membrane</keyword>
<dbReference type="Proteomes" id="UP000253383">
    <property type="component" value="Unassembled WGS sequence"/>
</dbReference>
<evidence type="ECO:0000313" key="2">
    <source>
        <dbReference type="EMBL" id="RCR71275.1"/>
    </source>
</evidence>
<name>A0A368JV85_9BACT</name>
<sequence>MNTSIPSSTTNSILDNYVSVLKKYNDFNGRARRSEYWYFFLINMLVTQAINFTNILLFDGLAVIGWITMLFNLAILVPSVAVAIRRMHDVGKSGWYALIPFYNLILACTEGTRGVNEYGADPKAKAATVA</sequence>
<dbReference type="InterPro" id="IPR008523">
    <property type="entry name" value="DUF805"/>
</dbReference>
<protein>
    <submittedName>
        <fullName evidence="2">DUF805 domain-containing protein</fullName>
    </submittedName>
</protein>
<keyword evidence="3" id="KW-1185">Reference proteome</keyword>
<feature type="transmembrane region" description="Helical" evidence="1">
    <location>
        <begin position="63"/>
        <end position="84"/>
    </location>
</feature>
<gene>
    <name evidence="2" type="ORF">DUE52_03240</name>
</gene>
<keyword evidence="1" id="KW-1133">Transmembrane helix</keyword>
<organism evidence="2 3">
    <name type="scientific">Larkinella punicea</name>
    <dbReference type="NCBI Taxonomy" id="2315727"/>
    <lineage>
        <taxon>Bacteria</taxon>
        <taxon>Pseudomonadati</taxon>
        <taxon>Bacteroidota</taxon>
        <taxon>Cytophagia</taxon>
        <taxon>Cytophagales</taxon>
        <taxon>Spirosomataceae</taxon>
        <taxon>Larkinella</taxon>
    </lineage>
</organism>
<comment type="caution">
    <text evidence="2">The sequence shown here is derived from an EMBL/GenBank/DDBJ whole genome shotgun (WGS) entry which is preliminary data.</text>
</comment>